<dbReference type="PANTHER" id="PTHR11783">
    <property type="entry name" value="SULFOTRANSFERASE SULT"/>
    <property type="match status" value="1"/>
</dbReference>
<proteinExistence type="inferred from homology"/>
<dbReference type="Proteomes" id="UP000827092">
    <property type="component" value="Unassembled WGS sequence"/>
</dbReference>
<gene>
    <name evidence="4" type="ORF">JTE90_028308</name>
</gene>
<dbReference type="Gene3D" id="3.40.50.300">
    <property type="entry name" value="P-loop containing nucleotide triphosphate hydrolases"/>
    <property type="match status" value="1"/>
</dbReference>
<evidence type="ECO:0000256" key="2">
    <source>
        <dbReference type="ARBA" id="ARBA00022679"/>
    </source>
</evidence>
<evidence type="ECO:0000256" key="1">
    <source>
        <dbReference type="ARBA" id="ARBA00005771"/>
    </source>
</evidence>
<protein>
    <recommendedName>
        <fullName evidence="3">Sulfotransferase domain-containing protein</fullName>
    </recommendedName>
</protein>
<dbReference type="GO" id="GO:0008146">
    <property type="term" value="F:sulfotransferase activity"/>
    <property type="evidence" value="ECO:0007669"/>
    <property type="project" value="InterPro"/>
</dbReference>
<dbReference type="InterPro" id="IPR027417">
    <property type="entry name" value="P-loop_NTPase"/>
</dbReference>
<evidence type="ECO:0000259" key="3">
    <source>
        <dbReference type="Pfam" id="PF00685"/>
    </source>
</evidence>
<dbReference type="SUPFAM" id="SSF52540">
    <property type="entry name" value="P-loop containing nucleoside triphosphate hydrolases"/>
    <property type="match status" value="1"/>
</dbReference>
<sequence>MRKSINTPTESRMASQFVDGFQIPAMFSAEAFRSAVKYTPRDDDIFIVTYPKCGTTWTQHILALILKQGEPLGENWDFFSSSPFLEVLGAEAAEKMTRPGAIKVHLPFHLTPWSDKAKYVYVTRNPKDTCVSYFHHMTSNPGHGFTGTFDDFFEIFLSGKIDYEDYFDNLLGWYEHRNDPNVLFVTYEEMKENPHQAILKIASFLDDEKYAEPLRQDCQKLENIVKHSSFKEMKASLNSKIDQLFNMSSEEAKKAGLPKNMVELLSKMEAQRASGESPAAKPSNFVRKGIVGDWRNYFSEDQSRRMDEKFAERTKGTEIEQFWKGYM</sequence>
<reference evidence="4 5" key="1">
    <citation type="journal article" date="2022" name="Nat. Ecol. Evol.">
        <title>A masculinizing supergene underlies an exaggerated male reproductive morph in a spider.</title>
        <authorList>
            <person name="Hendrickx F."/>
            <person name="De Corte Z."/>
            <person name="Sonet G."/>
            <person name="Van Belleghem S.M."/>
            <person name="Kostlbacher S."/>
            <person name="Vangestel C."/>
        </authorList>
    </citation>
    <scope>NUCLEOTIDE SEQUENCE [LARGE SCALE GENOMIC DNA]</scope>
    <source>
        <strain evidence="4">W744_W776</strain>
    </source>
</reference>
<evidence type="ECO:0000313" key="5">
    <source>
        <dbReference type="Proteomes" id="UP000827092"/>
    </source>
</evidence>
<keyword evidence="5" id="KW-1185">Reference proteome</keyword>
<dbReference type="EMBL" id="JAFNEN010000771">
    <property type="protein sequence ID" value="KAG8177587.1"/>
    <property type="molecule type" value="Genomic_DNA"/>
</dbReference>
<dbReference type="AlphaFoldDB" id="A0AAV6U181"/>
<organism evidence="4 5">
    <name type="scientific">Oedothorax gibbosus</name>
    <dbReference type="NCBI Taxonomy" id="931172"/>
    <lineage>
        <taxon>Eukaryota</taxon>
        <taxon>Metazoa</taxon>
        <taxon>Ecdysozoa</taxon>
        <taxon>Arthropoda</taxon>
        <taxon>Chelicerata</taxon>
        <taxon>Arachnida</taxon>
        <taxon>Araneae</taxon>
        <taxon>Araneomorphae</taxon>
        <taxon>Entelegynae</taxon>
        <taxon>Araneoidea</taxon>
        <taxon>Linyphiidae</taxon>
        <taxon>Erigoninae</taxon>
        <taxon>Oedothorax</taxon>
    </lineage>
</organism>
<dbReference type="Pfam" id="PF00685">
    <property type="entry name" value="Sulfotransfer_1"/>
    <property type="match status" value="1"/>
</dbReference>
<keyword evidence="2" id="KW-0808">Transferase</keyword>
<evidence type="ECO:0000313" key="4">
    <source>
        <dbReference type="EMBL" id="KAG8177587.1"/>
    </source>
</evidence>
<feature type="domain" description="Sulfotransferase" evidence="3">
    <location>
        <begin position="42"/>
        <end position="252"/>
    </location>
</feature>
<comment type="caution">
    <text evidence="4">The sequence shown here is derived from an EMBL/GenBank/DDBJ whole genome shotgun (WGS) entry which is preliminary data.</text>
</comment>
<name>A0AAV6U181_9ARAC</name>
<dbReference type="InterPro" id="IPR000863">
    <property type="entry name" value="Sulfotransferase_dom"/>
</dbReference>
<comment type="similarity">
    <text evidence="1">Belongs to the sulfotransferase 1 family.</text>
</comment>
<accession>A0AAV6U181</accession>